<protein>
    <submittedName>
        <fullName evidence="1">Uncharacterized protein</fullName>
    </submittedName>
</protein>
<gene>
    <name evidence="1" type="ORF">FC91_GL000718</name>
</gene>
<evidence type="ECO:0000313" key="1">
    <source>
        <dbReference type="EMBL" id="KRM29425.1"/>
    </source>
</evidence>
<dbReference type="EMBL" id="AZFW01000014">
    <property type="protein sequence ID" value="KRM29425.1"/>
    <property type="molecule type" value="Genomic_DNA"/>
</dbReference>
<reference evidence="1 2" key="1">
    <citation type="journal article" date="2015" name="Genome Announc.">
        <title>Expanding the biotechnology potential of lactobacilli through comparative genomics of 213 strains and associated genera.</title>
        <authorList>
            <person name="Sun Z."/>
            <person name="Harris H.M."/>
            <person name="McCann A."/>
            <person name="Guo C."/>
            <person name="Argimon S."/>
            <person name="Zhang W."/>
            <person name="Yang X."/>
            <person name="Jeffery I.B."/>
            <person name="Cooney J.C."/>
            <person name="Kagawa T.F."/>
            <person name="Liu W."/>
            <person name="Song Y."/>
            <person name="Salvetti E."/>
            <person name="Wrobel A."/>
            <person name="Rasinkangas P."/>
            <person name="Parkhill J."/>
            <person name="Rea M.C."/>
            <person name="O'Sullivan O."/>
            <person name="Ritari J."/>
            <person name="Douillard F.P."/>
            <person name="Paul Ross R."/>
            <person name="Yang R."/>
            <person name="Briner A.E."/>
            <person name="Felis G.E."/>
            <person name="de Vos W.M."/>
            <person name="Barrangou R."/>
            <person name="Klaenhammer T.R."/>
            <person name="Caufield P.W."/>
            <person name="Cui Y."/>
            <person name="Zhang H."/>
            <person name="O'Toole P.W."/>
        </authorList>
    </citation>
    <scope>NUCLEOTIDE SEQUENCE [LARGE SCALE GENOMIC DNA]</scope>
    <source>
        <strain evidence="1 2">DSM 16991</strain>
    </source>
</reference>
<proteinExistence type="predicted"/>
<sequence>MGFNKSYHFELETLAYDAGNRLVTPQLKVNLTTPATLAAGNAIVAMLHDKTAASAGTDFYFNVPFVQGKMFAGRHDPAIEEYGAQDHALGYGADARLPRQRKQRAGQQWSRAFQRGVRQTAARGLAVYEISNEQQSPS</sequence>
<dbReference type="PATRIC" id="fig|1122147.4.peg.739"/>
<dbReference type="Proteomes" id="UP000050949">
    <property type="component" value="Unassembled WGS sequence"/>
</dbReference>
<name>A0A0R1XI94_9LACO</name>
<accession>A0A0R1XI94</accession>
<organism evidence="1 2">
    <name type="scientific">Schleiferilactobacillus harbinensis DSM 16991</name>
    <dbReference type="NCBI Taxonomy" id="1122147"/>
    <lineage>
        <taxon>Bacteria</taxon>
        <taxon>Bacillati</taxon>
        <taxon>Bacillota</taxon>
        <taxon>Bacilli</taxon>
        <taxon>Lactobacillales</taxon>
        <taxon>Lactobacillaceae</taxon>
        <taxon>Schleiferilactobacillus</taxon>
    </lineage>
</organism>
<comment type="caution">
    <text evidence="1">The sequence shown here is derived from an EMBL/GenBank/DDBJ whole genome shotgun (WGS) entry which is preliminary data.</text>
</comment>
<evidence type="ECO:0000313" key="2">
    <source>
        <dbReference type="Proteomes" id="UP000050949"/>
    </source>
</evidence>
<dbReference type="AlphaFoldDB" id="A0A0R1XI94"/>